<organism evidence="1 2">
    <name type="scientific">Crangon crangon nudivirus</name>
    <dbReference type="NCBI Taxonomy" id="2880838"/>
    <lineage>
        <taxon>Viruses</taxon>
        <taxon>Viruses incertae sedis</taxon>
        <taxon>Naldaviricetes</taxon>
        <taxon>Lefavirales</taxon>
        <taxon>Nudiviridae</taxon>
        <taxon>Gammanudivirus</taxon>
        <taxon>Gammanudivirus cracrangonis</taxon>
    </lineage>
</organism>
<name>A0AAE9BZX7_9VIRU</name>
<dbReference type="Proteomes" id="UP000831195">
    <property type="component" value="Segment"/>
</dbReference>
<proteinExistence type="predicted"/>
<keyword evidence="2" id="KW-1185">Reference proteome</keyword>
<gene>
    <name evidence="1" type="ORF">CcNV_105</name>
</gene>
<evidence type="ECO:0000313" key="1">
    <source>
        <dbReference type="EMBL" id="UBZ25590.1"/>
    </source>
</evidence>
<protein>
    <submittedName>
        <fullName evidence="1">Uncharacterized protein</fullName>
    </submittedName>
</protein>
<reference evidence="1" key="1">
    <citation type="journal article" date="2021" name="Viruses">
        <title>Identification and Full Characterisation of Two Novel Crustacean Infecting Members of the Family Nudiviridae Provides Support for Two Subfamilies.</title>
        <authorList>
            <person name="Bateman K.S."/>
            <person name="Kerr R."/>
            <person name="Stentiford G.D."/>
            <person name="Bean T.P."/>
            <person name="Hooper C."/>
            <person name="Van Eynde B."/>
            <person name="Delbare D."/>
            <person name="Bojko J."/>
            <person name="Christiaens O."/>
            <person name="Taning C.N.T."/>
            <person name="Smagghe G."/>
            <person name="van Oers M.M."/>
            <person name="van Aerle R."/>
        </authorList>
    </citation>
    <scope>NUCLEOTIDE SEQUENCE</scope>
    <source>
        <strain evidence="1">AN1</strain>
    </source>
</reference>
<dbReference type="EMBL" id="MZ311577">
    <property type="protein sequence ID" value="UBZ25590.1"/>
    <property type="molecule type" value="Genomic_DNA"/>
</dbReference>
<accession>A0AAE9BZX7</accession>
<evidence type="ECO:0000313" key="2">
    <source>
        <dbReference type="Proteomes" id="UP000831195"/>
    </source>
</evidence>
<sequence>MEGKILAFSYALLKAESGQVTILFKILPAAGINLKNLWKPFYVQLIKLENLDIRLRLCMARRISVYVEDGIVDLNLLPISNVDGEILESIDTVRRHVNLRYNDYATEVTACVKCNKCKNCKRLDRRCNTHKICRHKKVPLTNFYHMLNTIASGRQ</sequence>